<dbReference type="SUPFAM" id="SSF53335">
    <property type="entry name" value="S-adenosyl-L-methionine-dependent methyltransferases"/>
    <property type="match status" value="1"/>
</dbReference>
<protein>
    <recommendedName>
        <fullName evidence="1">Methyltransferase FkbM domain-containing protein</fullName>
    </recommendedName>
</protein>
<sequence>MPPFDSPRDADRLIVYGLGTVGQAIVDDLLAEGINIELILDRGKGGESYRNIPILAIEDAGDDRLTGKTVLVGLHNHYVDINLLHANLLAAGAARILTPINLPELAPQARTQPGYWLDPGFSYAAHQCEFARIRNLLADEISRSLFDAILAYRQSGNIAECPVPSLEDEYTPIGLPRFAEPLRIIDCGAFTGVAIHKFLKAGYEIASFVAFEPDPANFAILASRNFPVDRRICLPLGTWSTTRQLSFASNGSMASHLSDAGDTTIQCVAIDDILHGEQINLIKMDVEGAEVETLKGMRNIIERQNPHLLISAYHTPEHLYEIADLINSWNLRYKFHLRVHEYNTFGTVIYAFPDDGMG</sequence>
<organism evidence="2 3">
    <name type="scientific">Sphingobium fuliginis (strain ATCC 27551)</name>
    <dbReference type="NCBI Taxonomy" id="336203"/>
    <lineage>
        <taxon>Bacteria</taxon>
        <taxon>Pseudomonadati</taxon>
        <taxon>Pseudomonadota</taxon>
        <taxon>Alphaproteobacteria</taxon>
        <taxon>Sphingomonadales</taxon>
        <taxon>Sphingomonadaceae</taxon>
        <taxon>Sphingobium</taxon>
    </lineage>
</organism>
<dbReference type="Gene3D" id="3.40.50.150">
    <property type="entry name" value="Vaccinia Virus protein VP39"/>
    <property type="match status" value="1"/>
</dbReference>
<reference evidence="3" key="1">
    <citation type="journal article" date="2019" name="Int. J. Syst. Evol. Microbiol.">
        <title>The Global Catalogue of Microorganisms (GCM) 10K type strain sequencing project: providing services to taxonomists for standard genome sequencing and annotation.</title>
        <authorList>
            <consortium name="The Broad Institute Genomics Platform"/>
            <consortium name="The Broad Institute Genome Sequencing Center for Infectious Disease"/>
            <person name="Wu L."/>
            <person name="Ma J."/>
        </authorList>
    </citation>
    <scope>NUCLEOTIDE SEQUENCE [LARGE SCALE GENOMIC DNA]</scope>
    <source>
        <strain evidence="3">CCM 7327</strain>
    </source>
</reference>
<dbReference type="Proteomes" id="UP000628109">
    <property type="component" value="Unassembled WGS sequence"/>
</dbReference>
<accession>A0ABQ1ELY8</accession>
<evidence type="ECO:0000313" key="3">
    <source>
        <dbReference type="Proteomes" id="UP000628109"/>
    </source>
</evidence>
<dbReference type="NCBIfam" id="TIGR01444">
    <property type="entry name" value="fkbM_fam"/>
    <property type="match status" value="1"/>
</dbReference>
<proteinExistence type="predicted"/>
<dbReference type="InterPro" id="IPR052514">
    <property type="entry name" value="SAM-dependent_MTase"/>
</dbReference>
<dbReference type="InterPro" id="IPR006342">
    <property type="entry name" value="FkbM_mtfrase"/>
</dbReference>
<comment type="caution">
    <text evidence="2">The sequence shown here is derived from an EMBL/GenBank/DDBJ whole genome shotgun (WGS) entry which is preliminary data.</text>
</comment>
<dbReference type="Pfam" id="PF05050">
    <property type="entry name" value="Methyltransf_21"/>
    <property type="match status" value="1"/>
</dbReference>
<feature type="domain" description="Methyltransferase FkbM" evidence="1">
    <location>
        <begin position="186"/>
        <end position="329"/>
    </location>
</feature>
<name>A0ABQ1ELY8_SPHSA</name>
<dbReference type="EMBL" id="BMDU01000001">
    <property type="protein sequence ID" value="GFZ77930.1"/>
    <property type="molecule type" value="Genomic_DNA"/>
</dbReference>
<dbReference type="PANTHER" id="PTHR34203">
    <property type="entry name" value="METHYLTRANSFERASE, FKBM FAMILY PROTEIN"/>
    <property type="match status" value="1"/>
</dbReference>
<evidence type="ECO:0000259" key="1">
    <source>
        <dbReference type="Pfam" id="PF05050"/>
    </source>
</evidence>
<evidence type="ECO:0000313" key="2">
    <source>
        <dbReference type="EMBL" id="GFZ77930.1"/>
    </source>
</evidence>
<keyword evidence="3" id="KW-1185">Reference proteome</keyword>
<dbReference type="PANTHER" id="PTHR34203:SF15">
    <property type="entry name" value="SLL1173 PROTEIN"/>
    <property type="match status" value="1"/>
</dbReference>
<gene>
    <name evidence="2" type="ORF">GCM10019071_02990</name>
</gene>
<dbReference type="InterPro" id="IPR029063">
    <property type="entry name" value="SAM-dependent_MTases_sf"/>
</dbReference>
<dbReference type="RefSeq" id="WP_130029802.1">
    <property type="nucleotide sequence ID" value="NZ_BMDU01000001.1"/>
</dbReference>